<comment type="caution">
    <text evidence="1">The sequence shown here is derived from an EMBL/GenBank/DDBJ whole genome shotgun (WGS) entry which is preliminary data.</text>
</comment>
<evidence type="ECO:0000313" key="1">
    <source>
        <dbReference type="EMBL" id="GAH76148.1"/>
    </source>
</evidence>
<sequence length="54" mass="6084">GELIEEVHLVAEKKLAVRSITRMEVQRIEVNSIRFPPDTFSLTFPSNTEVLEGG</sequence>
<gene>
    <name evidence="1" type="ORF">S03H2_44410</name>
</gene>
<name>X1K241_9ZZZZ</name>
<feature type="non-terminal residue" evidence="1">
    <location>
        <position position="1"/>
    </location>
</feature>
<organism evidence="1">
    <name type="scientific">marine sediment metagenome</name>
    <dbReference type="NCBI Taxonomy" id="412755"/>
    <lineage>
        <taxon>unclassified sequences</taxon>
        <taxon>metagenomes</taxon>
        <taxon>ecological metagenomes</taxon>
    </lineage>
</organism>
<protein>
    <submittedName>
        <fullName evidence="1">Uncharacterized protein</fullName>
    </submittedName>
</protein>
<proteinExistence type="predicted"/>
<reference evidence="1" key="1">
    <citation type="journal article" date="2014" name="Front. Microbiol.">
        <title>High frequency of phylogenetically diverse reductive dehalogenase-homologous genes in deep subseafloor sedimentary metagenomes.</title>
        <authorList>
            <person name="Kawai M."/>
            <person name="Futagami T."/>
            <person name="Toyoda A."/>
            <person name="Takaki Y."/>
            <person name="Nishi S."/>
            <person name="Hori S."/>
            <person name="Arai W."/>
            <person name="Tsubouchi T."/>
            <person name="Morono Y."/>
            <person name="Uchiyama I."/>
            <person name="Ito T."/>
            <person name="Fujiyama A."/>
            <person name="Inagaki F."/>
            <person name="Takami H."/>
        </authorList>
    </citation>
    <scope>NUCLEOTIDE SEQUENCE</scope>
    <source>
        <strain evidence="1">Expedition CK06-06</strain>
    </source>
</reference>
<accession>X1K241</accession>
<dbReference type="EMBL" id="BARU01027768">
    <property type="protein sequence ID" value="GAH76148.1"/>
    <property type="molecule type" value="Genomic_DNA"/>
</dbReference>
<dbReference type="AlphaFoldDB" id="X1K241"/>